<evidence type="ECO:0000256" key="5">
    <source>
        <dbReference type="ARBA" id="ARBA00022747"/>
    </source>
</evidence>
<comment type="similarity">
    <text evidence="1">Belongs to the N(4)/N(6)-methyltransferase family. N(4) subfamily.</text>
</comment>
<protein>
    <recommendedName>
        <fullName evidence="8">Methyltransferase</fullName>
        <ecNumber evidence="8">2.1.1.-</ecNumber>
    </recommendedName>
</protein>
<dbReference type="InterPro" id="IPR001091">
    <property type="entry name" value="RM_Methyltransferase"/>
</dbReference>
<dbReference type="GO" id="GO:0009307">
    <property type="term" value="P:DNA restriction-modification system"/>
    <property type="evidence" value="ECO:0007669"/>
    <property type="project" value="UniProtKB-KW"/>
</dbReference>
<evidence type="ECO:0000313" key="11">
    <source>
        <dbReference type="EMBL" id="AAR23811.1"/>
    </source>
</evidence>
<evidence type="ECO:0000256" key="4">
    <source>
        <dbReference type="ARBA" id="ARBA00022691"/>
    </source>
</evidence>
<dbReference type="PRO" id="PR:Q6S993"/>
<dbReference type="PROSITE" id="PS00093">
    <property type="entry name" value="N4_MTASE"/>
    <property type="match status" value="1"/>
</dbReference>
<dbReference type="PANTHER" id="PTHR13370:SF3">
    <property type="entry name" value="TRNA (GUANINE(10)-N2)-METHYLTRANSFERASE HOMOLOG"/>
    <property type="match status" value="1"/>
</dbReference>
<accession>Q6S993</accession>
<evidence type="ECO:0000259" key="10">
    <source>
        <dbReference type="Pfam" id="PF01555"/>
    </source>
</evidence>
<dbReference type="InterPro" id="IPR029063">
    <property type="entry name" value="SAM-dependent_MTases_sf"/>
</dbReference>
<keyword evidence="5" id="KW-0680">Restriction system</keyword>
<name>Q6S993_9NEIS</name>
<evidence type="ECO:0000256" key="8">
    <source>
        <dbReference type="RuleBase" id="RU362026"/>
    </source>
</evidence>
<dbReference type="Pfam" id="PF01555">
    <property type="entry name" value="N6_N4_Mtase"/>
    <property type="match status" value="1"/>
</dbReference>
<sequence>MKLWNIINDDAVSGLKKLEDSSIQLTITSPPYYNLRNYACGESEIGKESSINEYINKLQDVFEILFKKTKSDGLLFLNLGDSYINGELAGIPWRVALSLKELGWILRSDIIWHKPNAMPSSVKNRPTVDHEYIFMFAKSKQYKYNQDSIREPHVTFSELSKMRGGRSHFGKREGTPEKGKNEGNKNLHDGRWDQAFHPQGRNKRTVWSISLGKFRGTHFAVFPEKLVEVCVKAGSDPNDLICDPFSGSATTGVVAIRLNRRFIGIELSENYCQLAEDRLKSEVPNLASRSLHT</sequence>
<feature type="region of interest" description="Disordered" evidence="9">
    <location>
        <begin position="163"/>
        <end position="193"/>
    </location>
</feature>
<dbReference type="GO" id="GO:0008170">
    <property type="term" value="F:N-methyltransferase activity"/>
    <property type="evidence" value="ECO:0007669"/>
    <property type="project" value="InterPro"/>
</dbReference>
<dbReference type="AlphaFoldDB" id="Q6S993"/>
<dbReference type="GO" id="GO:0005737">
    <property type="term" value="C:cytoplasm"/>
    <property type="evidence" value="ECO:0007669"/>
    <property type="project" value="TreeGrafter"/>
</dbReference>
<dbReference type="InterPro" id="IPR002941">
    <property type="entry name" value="DNA_methylase_N4/N6"/>
</dbReference>
<evidence type="ECO:0000256" key="2">
    <source>
        <dbReference type="ARBA" id="ARBA00022603"/>
    </source>
</evidence>
<dbReference type="GO" id="GO:0003677">
    <property type="term" value="F:DNA binding"/>
    <property type="evidence" value="ECO:0007669"/>
    <property type="project" value="UniProtKB-KW"/>
</dbReference>
<evidence type="ECO:0000256" key="6">
    <source>
        <dbReference type="ARBA" id="ARBA00023125"/>
    </source>
</evidence>
<dbReference type="PANTHER" id="PTHR13370">
    <property type="entry name" value="RNA METHYLASE-RELATED"/>
    <property type="match status" value="1"/>
</dbReference>
<evidence type="ECO:0000256" key="1">
    <source>
        <dbReference type="ARBA" id="ARBA00010203"/>
    </source>
</evidence>
<dbReference type="GO" id="GO:0032259">
    <property type="term" value="P:methylation"/>
    <property type="evidence" value="ECO:0007669"/>
    <property type="project" value="UniProtKB-KW"/>
</dbReference>
<feature type="compositionally biased region" description="Basic and acidic residues" evidence="9">
    <location>
        <begin position="170"/>
        <end position="193"/>
    </location>
</feature>
<dbReference type="GO" id="GO:0015667">
    <property type="term" value="F:site-specific DNA-methyltransferase (cytosine-N4-specific) activity"/>
    <property type="evidence" value="ECO:0007669"/>
    <property type="project" value="UniProtKB-EC"/>
</dbReference>
<dbReference type="PRINTS" id="PR00508">
    <property type="entry name" value="S21N4MTFRASE"/>
</dbReference>
<dbReference type="EC" id="2.1.1.-" evidence="8"/>
<evidence type="ECO:0000256" key="3">
    <source>
        <dbReference type="ARBA" id="ARBA00022679"/>
    </source>
</evidence>
<keyword evidence="2" id="KW-0489">Methyltransferase</keyword>
<keyword evidence="4" id="KW-0949">S-adenosyl-L-methionine</keyword>
<proteinExistence type="inferred from homology"/>
<keyword evidence="3" id="KW-0808">Transferase</keyword>
<organism evidence="11">
    <name type="scientific">Neisseria oralis</name>
    <dbReference type="NCBI Taxonomy" id="1107316"/>
    <lineage>
        <taxon>Bacteria</taxon>
        <taxon>Pseudomonadati</taxon>
        <taxon>Pseudomonadota</taxon>
        <taxon>Betaproteobacteria</taxon>
        <taxon>Neisseriales</taxon>
        <taxon>Neisseriaceae</taxon>
        <taxon>Neisseria</taxon>
    </lineage>
</organism>
<dbReference type="Gene3D" id="3.40.50.150">
    <property type="entry name" value="Vaccinia Virus protein VP39"/>
    <property type="match status" value="1"/>
</dbReference>
<feature type="domain" description="DNA methylase N-4/N-6" evidence="10">
    <location>
        <begin position="23"/>
        <end position="276"/>
    </location>
</feature>
<evidence type="ECO:0000256" key="7">
    <source>
        <dbReference type="ARBA" id="ARBA00049120"/>
    </source>
</evidence>
<dbReference type="EMBL" id="AY462277">
    <property type="protein sequence ID" value="AAR23811.1"/>
    <property type="molecule type" value="Genomic_DNA"/>
</dbReference>
<keyword evidence="6" id="KW-0238">DNA-binding</keyword>
<dbReference type="REBASE" id="4139">
    <property type="entry name" value="M.NheI"/>
</dbReference>
<dbReference type="SUPFAM" id="SSF53335">
    <property type="entry name" value="S-adenosyl-L-methionine-dependent methyltransferases"/>
    <property type="match status" value="1"/>
</dbReference>
<comment type="catalytic activity">
    <reaction evidence="7">
        <text>a 2'-deoxycytidine in DNA + S-adenosyl-L-methionine = an N(4)-methyl-2'-deoxycytidine in DNA + S-adenosyl-L-homocysteine + H(+)</text>
        <dbReference type="Rhea" id="RHEA:16857"/>
        <dbReference type="Rhea" id="RHEA-COMP:11369"/>
        <dbReference type="Rhea" id="RHEA-COMP:13674"/>
        <dbReference type="ChEBI" id="CHEBI:15378"/>
        <dbReference type="ChEBI" id="CHEBI:57856"/>
        <dbReference type="ChEBI" id="CHEBI:59789"/>
        <dbReference type="ChEBI" id="CHEBI:85452"/>
        <dbReference type="ChEBI" id="CHEBI:137933"/>
        <dbReference type="EC" id="2.1.1.113"/>
    </reaction>
</comment>
<reference evidence="11" key="1">
    <citation type="submission" date="2003-11" db="EMBL/GenBank/DDBJ databases">
        <title>Method for cloning and expression of NHEI restriction endonuclease in E. coli.</title>
        <authorList>
            <person name="Xu S.-Y."/>
            <person name="Xiao J.-P."/>
        </authorList>
    </citation>
    <scope>NUCLEOTIDE SEQUENCE</scope>
</reference>
<evidence type="ECO:0000256" key="9">
    <source>
        <dbReference type="SAM" id="MobiDB-lite"/>
    </source>
</evidence>
<gene>
    <name evidence="11" type="primary">nheIM</name>
</gene>
<dbReference type="InterPro" id="IPR017985">
    <property type="entry name" value="MeTrfase_CN4_CS"/>
</dbReference>